<reference evidence="3" key="1">
    <citation type="submission" date="2022-12" db="EMBL/GenBank/DDBJ databases">
        <authorList>
            <person name="Webb A."/>
        </authorList>
    </citation>
    <scope>NUCLEOTIDE SEQUENCE</scope>
    <source>
        <strain evidence="3">Hp1</strain>
    </source>
</reference>
<feature type="compositionally biased region" description="Basic and acidic residues" evidence="1">
    <location>
        <begin position="220"/>
        <end position="239"/>
    </location>
</feature>
<dbReference type="AlphaFoldDB" id="A0AAV0V187"/>
<evidence type="ECO:0000313" key="4">
    <source>
        <dbReference type="Proteomes" id="UP001162031"/>
    </source>
</evidence>
<feature type="compositionally biased region" description="Polar residues" evidence="1">
    <location>
        <begin position="187"/>
        <end position="199"/>
    </location>
</feature>
<dbReference type="PROSITE" id="PS50174">
    <property type="entry name" value="G_PATCH"/>
    <property type="match status" value="1"/>
</dbReference>
<dbReference type="GO" id="GO:0003676">
    <property type="term" value="F:nucleic acid binding"/>
    <property type="evidence" value="ECO:0007669"/>
    <property type="project" value="InterPro"/>
</dbReference>
<feature type="compositionally biased region" description="Basic residues" evidence="1">
    <location>
        <begin position="240"/>
        <end position="261"/>
    </location>
</feature>
<evidence type="ECO:0000259" key="2">
    <source>
        <dbReference type="PROSITE" id="PS50174"/>
    </source>
</evidence>
<gene>
    <name evidence="3" type="ORF">HBR001_LOCUS9245</name>
</gene>
<dbReference type="PANTHER" id="PTHR23149">
    <property type="entry name" value="G PATCH DOMAIN CONTAINING PROTEIN"/>
    <property type="match status" value="1"/>
</dbReference>
<dbReference type="InterPro" id="IPR050656">
    <property type="entry name" value="PINX1"/>
</dbReference>
<dbReference type="Proteomes" id="UP001162031">
    <property type="component" value="Unassembled WGS sequence"/>
</dbReference>
<keyword evidence="4" id="KW-1185">Reference proteome</keyword>
<dbReference type="Pfam" id="PF01585">
    <property type="entry name" value="G-patch"/>
    <property type="match status" value="1"/>
</dbReference>
<feature type="domain" description="G-patch" evidence="2">
    <location>
        <begin position="31"/>
        <end position="77"/>
    </location>
</feature>
<comment type="caution">
    <text evidence="3">The sequence shown here is derived from an EMBL/GenBank/DDBJ whole genome shotgun (WGS) entry which is preliminary data.</text>
</comment>
<dbReference type="SMART" id="SM00443">
    <property type="entry name" value="G_patch"/>
    <property type="match status" value="1"/>
</dbReference>
<name>A0AAV0V187_HYABA</name>
<feature type="region of interest" description="Disordered" evidence="1">
    <location>
        <begin position="180"/>
        <end position="261"/>
    </location>
</feature>
<dbReference type="PANTHER" id="PTHR23149:SF9">
    <property type="entry name" value="G PATCH DOMAIN-CONTAINING PROTEIN 4"/>
    <property type="match status" value="1"/>
</dbReference>
<evidence type="ECO:0000256" key="1">
    <source>
        <dbReference type="SAM" id="MobiDB-lite"/>
    </source>
</evidence>
<accession>A0AAV0V187</accession>
<organism evidence="3 4">
    <name type="scientific">Hyaloperonospora brassicae</name>
    <name type="common">Brassica downy mildew</name>
    <name type="synonym">Peronospora brassicae</name>
    <dbReference type="NCBI Taxonomy" id="162125"/>
    <lineage>
        <taxon>Eukaryota</taxon>
        <taxon>Sar</taxon>
        <taxon>Stramenopiles</taxon>
        <taxon>Oomycota</taxon>
        <taxon>Peronosporomycetes</taxon>
        <taxon>Peronosporales</taxon>
        <taxon>Peronosporaceae</taxon>
        <taxon>Hyaloperonospora</taxon>
    </lineage>
</organism>
<dbReference type="GO" id="GO:0005730">
    <property type="term" value="C:nucleolus"/>
    <property type="evidence" value="ECO:0007669"/>
    <property type="project" value="TreeGrafter"/>
</dbReference>
<dbReference type="EMBL" id="CANTFL010001482">
    <property type="protein sequence ID" value="CAI5742966.1"/>
    <property type="molecule type" value="Genomic_DNA"/>
</dbReference>
<feature type="compositionally biased region" description="Basic residues" evidence="1">
    <location>
        <begin position="113"/>
        <end position="122"/>
    </location>
</feature>
<sequence length="261" mass="29707">MTTQDAAVPLVGKKLRSTLGAMANESASIGVSAFARLQMAKMGWAVGKGLGKHEQGVQSHVKVKRRVELQGVGAEKKEVHEQQRQWWYNVYDSVASKIVVDEELSDADETDRAKKKRKRARRLERQTSGNKRKDRPEQVQCEVRIPTAEELFAATGGKLFGRRAYGSCNGKLKRDELQLQKAKLQESQDAETSGASSTDVMEEQEMGQRRKKAKQSEAGGIEKTEKMEKEKEKEREKKEIRGRRKRRRKRRSKLHVATRCE</sequence>
<dbReference type="InterPro" id="IPR000467">
    <property type="entry name" value="G_patch_dom"/>
</dbReference>
<feature type="region of interest" description="Disordered" evidence="1">
    <location>
        <begin position="104"/>
        <end position="141"/>
    </location>
</feature>
<proteinExistence type="predicted"/>
<protein>
    <recommendedName>
        <fullName evidence="2">G-patch domain-containing protein</fullName>
    </recommendedName>
</protein>
<evidence type="ECO:0000313" key="3">
    <source>
        <dbReference type="EMBL" id="CAI5742966.1"/>
    </source>
</evidence>